<dbReference type="GO" id="GO:0006508">
    <property type="term" value="P:proteolysis"/>
    <property type="evidence" value="ECO:0007669"/>
    <property type="project" value="InterPro"/>
</dbReference>
<dbReference type="PANTHER" id="PTHR11731">
    <property type="entry name" value="PROTEASE FAMILY S9B,C DIPEPTIDYL-PEPTIDASE IV-RELATED"/>
    <property type="match status" value="1"/>
</dbReference>
<gene>
    <name evidence="4" type="ORF">CLV40_118101</name>
</gene>
<dbReference type="InterPro" id="IPR002469">
    <property type="entry name" value="Peptidase_S9B_N"/>
</dbReference>
<dbReference type="SUPFAM" id="SSF82171">
    <property type="entry name" value="DPP6 N-terminal domain-like"/>
    <property type="match status" value="1"/>
</dbReference>
<feature type="region of interest" description="Disordered" evidence="1">
    <location>
        <begin position="62"/>
        <end position="97"/>
    </location>
</feature>
<accession>A0A2S6GHS5</accession>
<dbReference type="EMBL" id="PTIX01000018">
    <property type="protein sequence ID" value="PPK64711.1"/>
    <property type="molecule type" value="Genomic_DNA"/>
</dbReference>
<protein>
    <submittedName>
        <fullName evidence="4">Dipeptidyl-peptidase-4</fullName>
    </submittedName>
</protein>
<dbReference type="GO" id="GO:0008239">
    <property type="term" value="F:dipeptidyl-peptidase activity"/>
    <property type="evidence" value="ECO:0007669"/>
    <property type="project" value="TreeGrafter"/>
</dbReference>
<evidence type="ECO:0000313" key="4">
    <source>
        <dbReference type="EMBL" id="PPK64711.1"/>
    </source>
</evidence>
<evidence type="ECO:0000313" key="5">
    <source>
        <dbReference type="Proteomes" id="UP000239203"/>
    </source>
</evidence>
<dbReference type="GO" id="GO:0008236">
    <property type="term" value="F:serine-type peptidase activity"/>
    <property type="evidence" value="ECO:0007669"/>
    <property type="project" value="InterPro"/>
</dbReference>
<dbReference type="InterPro" id="IPR001375">
    <property type="entry name" value="Peptidase_S9_cat"/>
</dbReference>
<reference evidence="4 5" key="1">
    <citation type="submission" date="2018-02" db="EMBL/GenBank/DDBJ databases">
        <title>Genomic Encyclopedia of Archaeal and Bacterial Type Strains, Phase II (KMG-II): from individual species to whole genera.</title>
        <authorList>
            <person name="Goeker M."/>
        </authorList>
    </citation>
    <scope>NUCLEOTIDE SEQUENCE [LARGE SCALE GENOMIC DNA]</scope>
    <source>
        <strain evidence="4 5">YU 961-1</strain>
    </source>
</reference>
<sequence length="692" mass="74038">MPVTSETSFLRLQARTQRFTLGTPREFRIAPDGSHLLFLRAASGEDRTHVLWKQDLATGGESRLGDPDTLLGGGAEELPAEERARRERTREQGGGVTANATDAAVRVAAFALSGRLFVADALSGEAREVATVTPIIDPRPDPTGTRVAYVAEGALRVVNVDGTDDRAVATPDGADRTAGLAEFVAAEEMGRSRGYWWSPDGTRLLVAHVDNSDVQRWYIADPANPGAEPNVVAYPAAGTPNSKVALAVHGVDGSRVDVDWDGVDLPYLVTAHWSTGGRPLIAVQSRDQRTLEIRALDPDTGATEVLHTDTDEHWVEIQPGVPAWTTGGELVRTEARDGRYRLVVGDTVVSGDLQVRAVLDVADDVLYSASADDPTQVHVHLGDQRLSTVDGVHTAARAGDVVVLSSWSLDWFGPRVTVLRGGEQVGEVAALNVEPPLAVNARLLTVGERGLRAALLYPTGHVPGSGPLPVLMDPYGGPHAQRVLSTRGTFLTSQWLADQGFAVIVADGRGTPGRGPEWDRAIAGDPAEVTLADQIDALRAVAAEHPDVDLTRVAIRGWSYGGYLSALAVLRAPEVFHAAIAGAPVTDWSLYDTHYTERYLGHPETNPDAYRRNSLIDDAPKLDRPLLIIHGLADDNVVVAHALRLSSALTAAGRPHALLPLPGVTHMTPQTDDVAENFMLLQVRWLKSALGA</sequence>
<name>A0A2S6GHS5_9PSEU</name>
<dbReference type="PANTHER" id="PTHR11731:SF193">
    <property type="entry name" value="DIPEPTIDYL PEPTIDASE 9"/>
    <property type="match status" value="1"/>
</dbReference>
<evidence type="ECO:0000259" key="3">
    <source>
        <dbReference type="Pfam" id="PF00930"/>
    </source>
</evidence>
<dbReference type="Gene3D" id="3.40.50.1820">
    <property type="entry name" value="alpha/beta hydrolase"/>
    <property type="match status" value="1"/>
</dbReference>
<feature type="compositionally biased region" description="Basic and acidic residues" evidence="1">
    <location>
        <begin position="80"/>
        <end position="91"/>
    </location>
</feature>
<dbReference type="Proteomes" id="UP000239203">
    <property type="component" value="Unassembled WGS sequence"/>
</dbReference>
<dbReference type="Pfam" id="PF00930">
    <property type="entry name" value="DPPIV_N"/>
    <property type="match status" value="1"/>
</dbReference>
<evidence type="ECO:0000259" key="2">
    <source>
        <dbReference type="Pfam" id="PF00326"/>
    </source>
</evidence>
<dbReference type="Pfam" id="PF00326">
    <property type="entry name" value="Peptidase_S9"/>
    <property type="match status" value="1"/>
</dbReference>
<dbReference type="SUPFAM" id="SSF53474">
    <property type="entry name" value="alpha/beta-Hydrolases"/>
    <property type="match status" value="1"/>
</dbReference>
<feature type="domain" description="Dipeptidylpeptidase IV N-terminal" evidence="3">
    <location>
        <begin position="113"/>
        <end position="379"/>
    </location>
</feature>
<proteinExistence type="predicted"/>
<comment type="caution">
    <text evidence="4">The sequence shown here is derived from an EMBL/GenBank/DDBJ whole genome shotgun (WGS) entry which is preliminary data.</text>
</comment>
<dbReference type="Gene3D" id="2.140.10.30">
    <property type="entry name" value="Dipeptidylpeptidase IV, N-terminal domain"/>
    <property type="match status" value="1"/>
</dbReference>
<dbReference type="InterPro" id="IPR029058">
    <property type="entry name" value="AB_hydrolase_fold"/>
</dbReference>
<keyword evidence="5" id="KW-1185">Reference proteome</keyword>
<organism evidence="4 5">
    <name type="scientific">Actinokineospora auranticolor</name>
    <dbReference type="NCBI Taxonomy" id="155976"/>
    <lineage>
        <taxon>Bacteria</taxon>
        <taxon>Bacillati</taxon>
        <taxon>Actinomycetota</taxon>
        <taxon>Actinomycetes</taxon>
        <taxon>Pseudonocardiales</taxon>
        <taxon>Pseudonocardiaceae</taxon>
        <taxon>Actinokineospora</taxon>
    </lineage>
</organism>
<evidence type="ECO:0000256" key="1">
    <source>
        <dbReference type="SAM" id="MobiDB-lite"/>
    </source>
</evidence>
<feature type="domain" description="Peptidase S9 prolyl oligopeptidase catalytic" evidence="2">
    <location>
        <begin position="492"/>
        <end position="691"/>
    </location>
</feature>
<dbReference type="AlphaFoldDB" id="A0A2S6GHS5"/>
<dbReference type="InterPro" id="IPR050278">
    <property type="entry name" value="Serine_Prot_S9B/DPPIV"/>
</dbReference>